<evidence type="ECO:0000313" key="1">
    <source>
        <dbReference type="EMBL" id="KAF2822331.1"/>
    </source>
</evidence>
<reference evidence="1" key="1">
    <citation type="journal article" date="2020" name="Stud. Mycol.">
        <title>101 Dothideomycetes genomes: a test case for predicting lifestyles and emergence of pathogens.</title>
        <authorList>
            <person name="Haridas S."/>
            <person name="Albert R."/>
            <person name="Binder M."/>
            <person name="Bloem J."/>
            <person name="Labutti K."/>
            <person name="Salamov A."/>
            <person name="Andreopoulos B."/>
            <person name="Baker S."/>
            <person name="Barry K."/>
            <person name="Bills G."/>
            <person name="Bluhm B."/>
            <person name="Cannon C."/>
            <person name="Castanera R."/>
            <person name="Culley D."/>
            <person name="Daum C."/>
            <person name="Ezra D."/>
            <person name="Gonzalez J."/>
            <person name="Henrissat B."/>
            <person name="Kuo A."/>
            <person name="Liang C."/>
            <person name="Lipzen A."/>
            <person name="Lutzoni F."/>
            <person name="Magnuson J."/>
            <person name="Mondo S."/>
            <person name="Nolan M."/>
            <person name="Ohm R."/>
            <person name="Pangilinan J."/>
            <person name="Park H.-J."/>
            <person name="Ramirez L."/>
            <person name="Alfaro M."/>
            <person name="Sun H."/>
            <person name="Tritt A."/>
            <person name="Yoshinaga Y."/>
            <person name="Zwiers L.-H."/>
            <person name="Turgeon B."/>
            <person name="Goodwin S."/>
            <person name="Spatafora J."/>
            <person name="Crous P."/>
            <person name="Grigoriev I."/>
        </authorList>
    </citation>
    <scope>NUCLEOTIDE SEQUENCE</scope>
    <source>
        <strain evidence="1">CBS 113818</strain>
    </source>
</reference>
<keyword evidence="2" id="KW-1185">Reference proteome</keyword>
<protein>
    <submittedName>
        <fullName evidence="1">Uncharacterized protein</fullName>
    </submittedName>
</protein>
<dbReference type="Proteomes" id="UP000799424">
    <property type="component" value="Unassembled WGS sequence"/>
</dbReference>
<sequence>MSAPSQYTYRARRTAQQAPTELEQFGEGNILPLLRHYFPQVDPRTGTRMPNFDFGPLIEAAARTSAKIDLAEENEGFLDQVIFGLANPDMCHPGIQDIAQDRELVVLLLVRHLKKFGGLVLPPLPAARDLQDAHRQTVAADMAAGREPAQMHYPNWYVFKAPIFETSGDGY</sequence>
<proteinExistence type="predicted"/>
<dbReference type="AlphaFoldDB" id="A0A6A6ZMK4"/>
<dbReference type="EMBL" id="MU006234">
    <property type="protein sequence ID" value="KAF2822331.1"/>
    <property type="molecule type" value="Genomic_DNA"/>
</dbReference>
<organism evidence="1 2">
    <name type="scientific">Ophiobolus disseminans</name>
    <dbReference type="NCBI Taxonomy" id="1469910"/>
    <lineage>
        <taxon>Eukaryota</taxon>
        <taxon>Fungi</taxon>
        <taxon>Dikarya</taxon>
        <taxon>Ascomycota</taxon>
        <taxon>Pezizomycotina</taxon>
        <taxon>Dothideomycetes</taxon>
        <taxon>Pleosporomycetidae</taxon>
        <taxon>Pleosporales</taxon>
        <taxon>Pleosporineae</taxon>
        <taxon>Phaeosphaeriaceae</taxon>
        <taxon>Ophiobolus</taxon>
    </lineage>
</organism>
<name>A0A6A6ZMK4_9PLEO</name>
<gene>
    <name evidence="1" type="ORF">CC86DRAFT_329822</name>
</gene>
<evidence type="ECO:0000313" key="2">
    <source>
        <dbReference type="Proteomes" id="UP000799424"/>
    </source>
</evidence>
<accession>A0A6A6ZMK4</accession>
<dbReference type="OrthoDB" id="3681043at2759"/>